<keyword evidence="3" id="KW-0807">Transducer</keyword>
<reference evidence="8" key="1">
    <citation type="journal article" date="2020" name="Appl. Environ. Microbiol.">
        <title>Diazotrophic Anaeromyxobacter Isolates from Soils.</title>
        <authorList>
            <person name="Masuda Y."/>
            <person name="Yamanaka H."/>
            <person name="Xu Z.X."/>
            <person name="Shiratori Y."/>
            <person name="Aono T."/>
            <person name="Amachi S."/>
            <person name="Senoo K."/>
            <person name="Itoh H."/>
        </authorList>
    </citation>
    <scope>NUCLEOTIDE SEQUENCE [LARGE SCALE GENOMIC DNA]</scope>
    <source>
        <strain evidence="8">R267</strain>
    </source>
</reference>
<dbReference type="Gene3D" id="1.10.287.950">
    <property type="entry name" value="Methyl-accepting chemotaxis protein"/>
    <property type="match status" value="1"/>
</dbReference>
<dbReference type="Proteomes" id="UP000503640">
    <property type="component" value="Unassembled WGS sequence"/>
</dbReference>
<proteinExistence type="inferred from homology"/>
<keyword evidence="4" id="KW-0812">Transmembrane</keyword>
<dbReference type="InterPro" id="IPR004089">
    <property type="entry name" value="MCPsignal_dom"/>
</dbReference>
<keyword evidence="4" id="KW-1133">Transmembrane helix</keyword>
<dbReference type="AlphaFoldDB" id="A0A7I9VQ41"/>
<evidence type="ECO:0000313" key="7">
    <source>
        <dbReference type="EMBL" id="GEJ58087.1"/>
    </source>
</evidence>
<dbReference type="InterPro" id="IPR003660">
    <property type="entry name" value="HAMP_dom"/>
</dbReference>
<dbReference type="GO" id="GO:0006935">
    <property type="term" value="P:chemotaxis"/>
    <property type="evidence" value="ECO:0007669"/>
    <property type="project" value="UniProtKB-KW"/>
</dbReference>
<accession>A0A7I9VQ41</accession>
<comment type="caution">
    <text evidence="7">The sequence shown here is derived from an EMBL/GenBank/DDBJ whole genome shotgun (WGS) entry which is preliminary data.</text>
</comment>
<dbReference type="Pfam" id="PF00015">
    <property type="entry name" value="MCPsignal"/>
    <property type="match status" value="1"/>
</dbReference>
<evidence type="ECO:0008006" key="9">
    <source>
        <dbReference type="Google" id="ProtNLM"/>
    </source>
</evidence>
<dbReference type="RefSeq" id="WP_176066281.1">
    <property type="nucleotide sequence ID" value="NZ_BJTG01000006.1"/>
</dbReference>
<sequence>MHLDLTLKTKVGAAFALAFALAVAVGAVALLATRDLRDRLVDVAERDVASATAVGAFSEAHTAVMRRLNGFALGVDLTLAQRANAYDKTDEAARRYDEAAERYRAIPHGPAVQAAWRALEASDRAFRRSAQDALQAARERDRAAAAGATPEATRAADARVRALWERASEEVKGADRDLQQLSAAQVAETAAHVEDGRRAAAGAVAAAVALLAAAGALLLGLGWGVARAVGRSVRVLALEAERLSGAVGRGSLDERGAPALVAPEFRPVVTGLNGIMDAFLEPIRRSNGLVEELADGRVPPVIEARYAGEFEAVKQRWNALFEATRRRTDDVAKLLAAAREGRLDVRVDASGYRGYNGKTVEDLNAVLDTIDAPLVEATAVLERLAERDLTARMQGAYPGDYGRIKAAVNATAQALQDALARVATTTAGVSAASAQIAASSQAVAAGASEQAASLEETSSQLEAMAAAVKSSAGSAQQASALAQAARGMAGEGATAMEQMASAMARIRASAEGTSQIIKDINEIAFQTNLLALNAAVEAARAGEAGRGFAVVAEEVRSLALRSKEAATKTEELIRDSVRQTGEGDATARAVARKLGEITGSVAQVTDLVTEIAASSREQSSGIEQVARAVEQMNAVTQQNASSSEQSSAAALQLSGQSDELSALVGGFRLEAGGRLARPEAARARSSALARAGASA</sequence>
<dbReference type="GO" id="GO:0007165">
    <property type="term" value="P:signal transduction"/>
    <property type="evidence" value="ECO:0007669"/>
    <property type="project" value="UniProtKB-KW"/>
</dbReference>
<dbReference type="GO" id="GO:0005886">
    <property type="term" value="C:plasma membrane"/>
    <property type="evidence" value="ECO:0007669"/>
    <property type="project" value="TreeGrafter"/>
</dbReference>
<keyword evidence="8" id="KW-1185">Reference proteome</keyword>
<keyword evidence="1" id="KW-0145">Chemotaxis</keyword>
<evidence type="ECO:0000256" key="2">
    <source>
        <dbReference type="ARBA" id="ARBA00029447"/>
    </source>
</evidence>
<dbReference type="SMART" id="SM00304">
    <property type="entry name" value="HAMP"/>
    <property type="match status" value="3"/>
</dbReference>
<evidence type="ECO:0000313" key="8">
    <source>
        <dbReference type="Proteomes" id="UP000503640"/>
    </source>
</evidence>
<gene>
    <name evidence="7" type="ORF">AMYX_28280</name>
</gene>
<protein>
    <recommendedName>
        <fullName evidence="9">Methyl-accepting chemotaxis sensory transducer</fullName>
    </recommendedName>
</protein>
<feature type="domain" description="Methyl-accepting transducer" evidence="5">
    <location>
        <begin position="425"/>
        <end position="654"/>
    </location>
</feature>
<evidence type="ECO:0000256" key="3">
    <source>
        <dbReference type="PROSITE-ProRule" id="PRU00284"/>
    </source>
</evidence>
<dbReference type="GO" id="GO:0004888">
    <property type="term" value="F:transmembrane signaling receptor activity"/>
    <property type="evidence" value="ECO:0007669"/>
    <property type="project" value="TreeGrafter"/>
</dbReference>
<evidence type="ECO:0000259" key="6">
    <source>
        <dbReference type="PROSITE" id="PS50885"/>
    </source>
</evidence>
<keyword evidence="4" id="KW-0472">Membrane</keyword>
<dbReference type="Gene3D" id="1.20.120.1530">
    <property type="match status" value="1"/>
</dbReference>
<feature type="transmembrane region" description="Helical" evidence="4">
    <location>
        <begin position="12"/>
        <end position="32"/>
    </location>
</feature>
<evidence type="ECO:0000256" key="4">
    <source>
        <dbReference type="SAM" id="Phobius"/>
    </source>
</evidence>
<feature type="domain" description="HAMP" evidence="6">
    <location>
        <begin position="368"/>
        <end position="420"/>
    </location>
</feature>
<dbReference type="SMART" id="SM00283">
    <property type="entry name" value="MA"/>
    <property type="match status" value="1"/>
</dbReference>
<organism evidence="7 8">
    <name type="scientific">Anaeromyxobacter diazotrophicus</name>
    <dbReference type="NCBI Taxonomy" id="2590199"/>
    <lineage>
        <taxon>Bacteria</taxon>
        <taxon>Pseudomonadati</taxon>
        <taxon>Myxococcota</taxon>
        <taxon>Myxococcia</taxon>
        <taxon>Myxococcales</taxon>
        <taxon>Cystobacterineae</taxon>
        <taxon>Anaeromyxobacteraceae</taxon>
        <taxon>Anaeromyxobacter</taxon>
    </lineage>
</organism>
<dbReference type="SUPFAM" id="SSF58104">
    <property type="entry name" value="Methyl-accepting chemotaxis protein (MCP) signaling domain"/>
    <property type="match status" value="1"/>
</dbReference>
<dbReference type="PROSITE" id="PS50885">
    <property type="entry name" value="HAMP"/>
    <property type="match status" value="1"/>
</dbReference>
<feature type="transmembrane region" description="Helical" evidence="4">
    <location>
        <begin position="203"/>
        <end position="226"/>
    </location>
</feature>
<dbReference type="Pfam" id="PF18947">
    <property type="entry name" value="HAMP_2"/>
    <property type="match status" value="2"/>
</dbReference>
<dbReference type="EMBL" id="BJTG01000006">
    <property type="protein sequence ID" value="GEJ58087.1"/>
    <property type="molecule type" value="Genomic_DNA"/>
</dbReference>
<dbReference type="PROSITE" id="PS50111">
    <property type="entry name" value="CHEMOTAXIS_TRANSDUC_2"/>
    <property type="match status" value="1"/>
</dbReference>
<dbReference type="PANTHER" id="PTHR43531">
    <property type="entry name" value="PROTEIN ICFG"/>
    <property type="match status" value="1"/>
</dbReference>
<comment type="similarity">
    <text evidence="2">Belongs to the methyl-accepting chemotaxis (MCP) protein family.</text>
</comment>
<evidence type="ECO:0000259" key="5">
    <source>
        <dbReference type="PROSITE" id="PS50111"/>
    </source>
</evidence>
<dbReference type="PANTHER" id="PTHR43531:SF11">
    <property type="entry name" value="METHYL-ACCEPTING CHEMOTAXIS PROTEIN 3"/>
    <property type="match status" value="1"/>
</dbReference>
<evidence type="ECO:0000256" key="1">
    <source>
        <dbReference type="ARBA" id="ARBA00022500"/>
    </source>
</evidence>
<dbReference type="InterPro" id="IPR051310">
    <property type="entry name" value="MCP_chemotaxis"/>
</dbReference>
<name>A0A7I9VQ41_9BACT</name>